<name>B9FPW3_ORYSJ</name>
<feature type="signal peptide" evidence="2">
    <location>
        <begin position="1"/>
        <end position="19"/>
    </location>
</feature>
<dbReference type="EMBL" id="CM000142">
    <property type="protein sequence ID" value="EEE63919.1"/>
    <property type="molecule type" value="Genomic_DNA"/>
</dbReference>
<feature type="chain" id="PRO_5002884025" evidence="2">
    <location>
        <begin position="20"/>
        <end position="428"/>
    </location>
</feature>
<reference evidence="3" key="2">
    <citation type="submission" date="2008-12" db="EMBL/GenBank/DDBJ databases">
        <title>Improved gene annotation of the rice (Oryza sativa) genomes.</title>
        <authorList>
            <person name="Wang J."/>
            <person name="Li R."/>
            <person name="Fan W."/>
            <person name="Huang Q."/>
            <person name="Zhang J."/>
            <person name="Zhou Y."/>
            <person name="Hu Y."/>
            <person name="Zi S."/>
            <person name="Li J."/>
            <person name="Ni P."/>
            <person name="Zheng H."/>
            <person name="Zhang Y."/>
            <person name="Zhao M."/>
            <person name="Hao Q."/>
            <person name="McDermott J."/>
            <person name="Samudrala R."/>
            <person name="Kristiansen K."/>
            <person name="Wong G.K.-S."/>
        </authorList>
    </citation>
    <scope>NUCLEOTIDE SEQUENCE</scope>
</reference>
<dbReference type="AlphaFoldDB" id="B9FPW3"/>
<proteinExistence type="predicted"/>
<keyword evidence="2" id="KW-0732">Signal</keyword>
<evidence type="ECO:0000256" key="1">
    <source>
        <dbReference type="SAM" id="MobiDB-lite"/>
    </source>
</evidence>
<gene>
    <name evidence="3" type="ORF">OsJ_18744</name>
</gene>
<evidence type="ECO:0000313" key="3">
    <source>
        <dbReference type="EMBL" id="EEE63919.1"/>
    </source>
</evidence>
<feature type="region of interest" description="Disordered" evidence="1">
    <location>
        <begin position="244"/>
        <end position="288"/>
    </location>
</feature>
<feature type="region of interest" description="Disordered" evidence="1">
    <location>
        <begin position="23"/>
        <end position="50"/>
    </location>
</feature>
<dbReference type="Proteomes" id="UP000007752">
    <property type="component" value="Chromosome 5"/>
</dbReference>
<organism evidence="3">
    <name type="scientific">Oryza sativa subsp. japonica</name>
    <name type="common">Rice</name>
    <dbReference type="NCBI Taxonomy" id="39947"/>
    <lineage>
        <taxon>Eukaryota</taxon>
        <taxon>Viridiplantae</taxon>
        <taxon>Streptophyta</taxon>
        <taxon>Embryophyta</taxon>
        <taxon>Tracheophyta</taxon>
        <taxon>Spermatophyta</taxon>
        <taxon>Magnoliopsida</taxon>
        <taxon>Liliopsida</taxon>
        <taxon>Poales</taxon>
        <taxon>Poaceae</taxon>
        <taxon>BOP clade</taxon>
        <taxon>Oryzoideae</taxon>
        <taxon>Oryzeae</taxon>
        <taxon>Oryzinae</taxon>
        <taxon>Oryza</taxon>
        <taxon>Oryza sativa</taxon>
    </lineage>
</organism>
<feature type="compositionally biased region" description="Basic residues" evidence="1">
    <location>
        <begin position="250"/>
        <end position="262"/>
    </location>
</feature>
<reference evidence="3" key="1">
    <citation type="journal article" date="2005" name="PLoS Biol.">
        <title>The genomes of Oryza sativa: a history of duplications.</title>
        <authorList>
            <person name="Yu J."/>
            <person name="Wang J."/>
            <person name="Lin W."/>
            <person name="Li S."/>
            <person name="Li H."/>
            <person name="Zhou J."/>
            <person name="Ni P."/>
            <person name="Dong W."/>
            <person name="Hu S."/>
            <person name="Zeng C."/>
            <person name="Zhang J."/>
            <person name="Zhang Y."/>
            <person name="Li R."/>
            <person name="Xu Z."/>
            <person name="Li S."/>
            <person name="Li X."/>
            <person name="Zheng H."/>
            <person name="Cong L."/>
            <person name="Lin L."/>
            <person name="Yin J."/>
            <person name="Geng J."/>
            <person name="Li G."/>
            <person name="Shi J."/>
            <person name="Liu J."/>
            <person name="Lv H."/>
            <person name="Li J."/>
            <person name="Wang J."/>
            <person name="Deng Y."/>
            <person name="Ran L."/>
            <person name="Shi X."/>
            <person name="Wang X."/>
            <person name="Wu Q."/>
            <person name="Li C."/>
            <person name="Ren X."/>
            <person name="Wang J."/>
            <person name="Wang X."/>
            <person name="Li D."/>
            <person name="Liu D."/>
            <person name="Zhang X."/>
            <person name="Ji Z."/>
            <person name="Zhao W."/>
            <person name="Sun Y."/>
            <person name="Zhang Z."/>
            <person name="Bao J."/>
            <person name="Han Y."/>
            <person name="Dong L."/>
            <person name="Ji J."/>
            <person name="Chen P."/>
            <person name="Wu S."/>
            <person name="Liu J."/>
            <person name="Xiao Y."/>
            <person name="Bu D."/>
            <person name="Tan J."/>
            <person name="Yang L."/>
            <person name="Ye C."/>
            <person name="Zhang J."/>
            <person name="Xu J."/>
            <person name="Zhou Y."/>
            <person name="Yu Y."/>
            <person name="Zhang B."/>
            <person name="Zhuang S."/>
            <person name="Wei H."/>
            <person name="Liu B."/>
            <person name="Lei M."/>
            <person name="Yu H."/>
            <person name="Li Y."/>
            <person name="Xu H."/>
            <person name="Wei S."/>
            <person name="He X."/>
            <person name="Fang L."/>
            <person name="Zhang Z."/>
            <person name="Zhang Y."/>
            <person name="Huang X."/>
            <person name="Su Z."/>
            <person name="Tong W."/>
            <person name="Li J."/>
            <person name="Tong Z."/>
            <person name="Li S."/>
            <person name="Ye J."/>
            <person name="Wang L."/>
            <person name="Fang L."/>
            <person name="Lei T."/>
            <person name="Chen C."/>
            <person name="Chen H."/>
            <person name="Xu Z."/>
            <person name="Li H."/>
            <person name="Huang H."/>
            <person name="Zhang F."/>
            <person name="Xu H."/>
            <person name="Li N."/>
            <person name="Zhao C."/>
            <person name="Li S."/>
            <person name="Dong L."/>
            <person name="Huang Y."/>
            <person name="Li L."/>
            <person name="Xi Y."/>
            <person name="Qi Q."/>
            <person name="Li W."/>
            <person name="Zhang B."/>
            <person name="Hu W."/>
            <person name="Zhang Y."/>
            <person name="Tian X."/>
            <person name="Jiao Y."/>
            <person name="Liang X."/>
            <person name="Jin J."/>
            <person name="Gao L."/>
            <person name="Zheng W."/>
            <person name="Hao B."/>
            <person name="Liu S."/>
            <person name="Wang W."/>
            <person name="Yuan L."/>
            <person name="Cao M."/>
            <person name="McDermott J."/>
            <person name="Samudrala R."/>
            <person name="Wang J."/>
            <person name="Wong G.K."/>
            <person name="Yang H."/>
        </authorList>
    </citation>
    <scope>NUCLEOTIDE SEQUENCE [LARGE SCALE GENOMIC DNA]</scope>
</reference>
<sequence length="428" mass="45846">MSWGISSLYLFLVTAAVAAATATGEGDESGWARGGAAARDGGQSRPRERGAAAAAAAAAATATGKGGASWWGGGALWRPAETTRVRRCATAADEPGRGCSARDDTSDGDEVVEPVVVADDLFLHWRSADDQLLHAPRERLKAVAWIPLVLLSDLGVAELPLGENWNRPQRIDITALFGGRASTGVGVGKSLCVARVASVEIPGGYSANGRIIEPGLEVERLVAEIRDSVSLLSHVGPQRFAAPNTGKAYHYGRKRGTSQLKAKRTEKPCQRSAPCKAAEASEQDQHSSRVSILHLSMSGRKDGNPATTELMALRRDDVMGETRRDALCLCPCGCGCGHRYRHGTDQIDREHQRRFSCTGTHTLVVTPTQHQEAFKTNRAIQAAGSHQPRRGRTTLPNCDHYNTYLCPPAFESNSGCVWVLFFSPAASR</sequence>
<protein>
    <submittedName>
        <fullName evidence="3">Uncharacterized protein</fullName>
    </submittedName>
</protein>
<evidence type="ECO:0000256" key="2">
    <source>
        <dbReference type="SAM" id="SignalP"/>
    </source>
</evidence>
<accession>B9FPW3</accession>